<evidence type="ECO:0000256" key="2">
    <source>
        <dbReference type="SAM" id="SignalP"/>
    </source>
</evidence>
<name>A0ABT2Z4Y0_9RHOB</name>
<evidence type="ECO:0008006" key="5">
    <source>
        <dbReference type="Google" id="ProtNLM"/>
    </source>
</evidence>
<evidence type="ECO:0000313" key="3">
    <source>
        <dbReference type="EMBL" id="MCV2865831.1"/>
    </source>
</evidence>
<keyword evidence="1" id="KW-0472">Membrane</keyword>
<evidence type="ECO:0000313" key="4">
    <source>
        <dbReference type="Proteomes" id="UP001652503"/>
    </source>
</evidence>
<proteinExistence type="predicted"/>
<dbReference type="Proteomes" id="UP001652503">
    <property type="component" value="Unassembled WGS sequence"/>
</dbReference>
<keyword evidence="1" id="KW-0812">Transmembrane</keyword>
<gene>
    <name evidence="3" type="ORF">OE647_13950</name>
</gene>
<evidence type="ECO:0000256" key="1">
    <source>
        <dbReference type="SAM" id="Phobius"/>
    </source>
</evidence>
<reference evidence="3 4" key="1">
    <citation type="submission" date="2022-10" db="EMBL/GenBank/DDBJ databases">
        <title>Defluviimonas sp. nov., isolated from ocean surface water.</title>
        <authorList>
            <person name="He W."/>
            <person name="Wang L."/>
            <person name="Zhang D.-F."/>
        </authorList>
    </citation>
    <scope>NUCLEOTIDE SEQUENCE [LARGE SCALE GENOMIC DNA]</scope>
    <source>
        <strain evidence="3 4">WL0075</strain>
    </source>
</reference>
<keyword evidence="4" id="KW-1185">Reference proteome</keyword>
<comment type="caution">
    <text evidence="3">The sequence shown here is derived from an EMBL/GenBank/DDBJ whole genome shotgun (WGS) entry which is preliminary data.</text>
</comment>
<feature type="signal peptide" evidence="2">
    <location>
        <begin position="1"/>
        <end position="21"/>
    </location>
</feature>
<protein>
    <recommendedName>
        <fullName evidence="5">Nitric oxide reductase F protein</fullName>
    </recommendedName>
</protein>
<feature type="chain" id="PRO_5046781688" description="Nitric oxide reductase F protein" evidence="2">
    <location>
        <begin position="22"/>
        <end position="80"/>
    </location>
</feature>
<keyword evidence="2" id="KW-0732">Signal</keyword>
<keyword evidence="1" id="KW-1133">Transmembrane helix</keyword>
<dbReference type="RefSeq" id="WP_263722362.1">
    <property type="nucleotide sequence ID" value="NZ_JAOWLA010000013.1"/>
</dbReference>
<sequence length="80" mass="8064">MTITRAWMMLLVLSTASTALAASGMHGAPFVVAVLALAGAKAHIILARYLGLAAAPSILAGFDLSLAVVLILFMGLALAA</sequence>
<feature type="transmembrane region" description="Helical" evidence="1">
    <location>
        <begin position="54"/>
        <end position="79"/>
    </location>
</feature>
<dbReference type="EMBL" id="JAOWLA010000013">
    <property type="protein sequence ID" value="MCV2865831.1"/>
    <property type="molecule type" value="Genomic_DNA"/>
</dbReference>
<organism evidence="3 4">
    <name type="scientific">Albidovulum sediminicola</name>
    <dbReference type="NCBI Taxonomy" id="2984331"/>
    <lineage>
        <taxon>Bacteria</taxon>
        <taxon>Pseudomonadati</taxon>
        <taxon>Pseudomonadota</taxon>
        <taxon>Alphaproteobacteria</taxon>
        <taxon>Rhodobacterales</taxon>
        <taxon>Paracoccaceae</taxon>
        <taxon>Albidovulum</taxon>
    </lineage>
</organism>
<accession>A0ABT2Z4Y0</accession>